<dbReference type="EMBL" id="CP010836">
    <property type="protein sequence ID" value="AJP71384.1"/>
    <property type="molecule type" value="Genomic_DNA"/>
</dbReference>
<reference evidence="18 19" key="1">
    <citation type="journal article" date="2015" name="Int. J. Syst. Evol. Microbiol.">
        <title>Sphingomonas hengshuiensis sp. nov., isolated from lake wetland.</title>
        <authorList>
            <person name="Wei S."/>
            <person name="Wang T."/>
            <person name="Liu H."/>
            <person name="Zhang C."/>
            <person name="Guo J."/>
            <person name="Wang Q."/>
            <person name="Liang K."/>
            <person name="Zhang Z."/>
        </authorList>
    </citation>
    <scope>NUCLEOTIDE SEQUENCE [LARGE SCALE GENOMIC DNA]</scope>
    <source>
        <strain evidence="18 19">WHSC-8</strain>
    </source>
</reference>
<dbReference type="InterPro" id="IPR010105">
    <property type="entry name" value="TonB_sidphr_rcpt"/>
</dbReference>
<dbReference type="InterPro" id="IPR000531">
    <property type="entry name" value="Beta-barrel_TonB"/>
</dbReference>
<dbReference type="CDD" id="cd01347">
    <property type="entry name" value="ligand_gated_channel"/>
    <property type="match status" value="1"/>
</dbReference>
<keyword evidence="12" id="KW-0675">Receptor</keyword>
<dbReference type="OrthoDB" id="9760333at2"/>
<evidence type="ECO:0000256" key="8">
    <source>
        <dbReference type="ARBA" id="ARBA00023004"/>
    </source>
</evidence>
<evidence type="ECO:0000313" key="19">
    <source>
        <dbReference type="Proteomes" id="UP000032300"/>
    </source>
</evidence>
<evidence type="ECO:0000256" key="5">
    <source>
        <dbReference type="ARBA" id="ARBA00022496"/>
    </source>
</evidence>
<dbReference type="Gene3D" id="3.55.50.30">
    <property type="match status" value="1"/>
</dbReference>
<comment type="similarity">
    <text evidence="2 14 15">Belongs to the TonB-dependent receptor family.</text>
</comment>
<feature type="domain" description="Secretin/TonB short N-terminal" evidence="17">
    <location>
        <begin position="66"/>
        <end position="117"/>
    </location>
</feature>
<feature type="signal peptide" evidence="16">
    <location>
        <begin position="1"/>
        <end position="37"/>
    </location>
</feature>
<dbReference type="Pfam" id="PF07715">
    <property type="entry name" value="Plug"/>
    <property type="match status" value="1"/>
</dbReference>
<organism evidence="18 19">
    <name type="scientific">Sphingomonas hengshuiensis</name>
    <dbReference type="NCBI Taxonomy" id="1609977"/>
    <lineage>
        <taxon>Bacteria</taxon>
        <taxon>Pseudomonadati</taxon>
        <taxon>Pseudomonadota</taxon>
        <taxon>Alphaproteobacteria</taxon>
        <taxon>Sphingomonadales</taxon>
        <taxon>Sphingomonadaceae</taxon>
        <taxon>Sphingomonas</taxon>
    </lineage>
</organism>
<dbReference type="InterPro" id="IPR011662">
    <property type="entry name" value="Secretin/TonB_short_N"/>
</dbReference>
<keyword evidence="11 14" id="KW-0472">Membrane</keyword>
<keyword evidence="10 15" id="KW-0798">TonB box</keyword>
<dbReference type="GO" id="GO:0015344">
    <property type="term" value="F:siderophore uptake transmembrane transporter activity"/>
    <property type="evidence" value="ECO:0007669"/>
    <property type="project" value="TreeGrafter"/>
</dbReference>
<keyword evidence="13 14" id="KW-0998">Cell outer membrane</keyword>
<feature type="chain" id="PRO_5030834503" description="Secretin/TonB short N-terminal domain-containing protein" evidence="16">
    <location>
        <begin position="38"/>
        <end position="832"/>
    </location>
</feature>
<evidence type="ECO:0000256" key="7">
    <source>
        <dbReference type="ARBA" id="ARBA00022729"/>
    </source>
</evidence>
<evidence type="ECO:0000256" key="9">
    <source>
        <dbReference type="ARBA" id="ARBA00023065"/>
    </source>
</evidence>
<keyword evidence="19" id="KW-1185">Reference proteome</keyword>
<dbReference type="RefSeq" id="WP_044330955.1">
    <property type="nucleotide sequence ID" value="NZ_CP010836.1"/>
</dbReference>
<evidence type="ECO:0000256" key="4">
    <source>
        <dbReference type="ARBA" id="ARBA00022452"/>
    </source>
</evidence>
<keyword evidence="8" id="KW-0408">Iron</keyword>
<protein>
    <recommendedName>
        <fullName evidence="17">Secretin/TonB short N-terminal domain-containing protein</fullName>
    </recommendedName>
</protein>
<evidence type="ECO:0000256" key="11">
    <source>
        <dbReference type="ARBA" id="ARBA00023136"/>
    </source>
</evidence>
<evidence type="ECO:0000256" key="3">
    <source>
        <dbReference type="ARBA" id="ARBA00022448"/>
    </source>
</evidence>
<dbReference type="Pfam" id="PF00593">
    <property type="entry name" value="TonB_dep_Rec_b-barrel"/>
    <property type="match status" value="1"/>
</dbReference>
<dbReference type="SMART" id="SM00965">
    <property type="entry name" value="STN"/>
    <property type="match status" value="1"/>
</dbReference>
<dbReference type="PANTHER" id="PTHR32552:SF74">
    <property type="entry name" value="HYDROXAMATE SIDEROPHORE RECEPTOR FHUE"/>
    <property type="match status" value="1"/>
</dbReference>
<accession>A0A7U4LES6</accession>
<proteinExistence type="inferred from homology"/>
<evidence type="ECO:0000259" key="17">
    <source>
        <dbReference type="SMART" id="SM00965"/>
    </source>
</evidence>
<keyword evidence="9" id="KW-0406">Ion transport</keyword>
<evidence type="ECO:0000256" key="10">
    <source>
        <dbReference type="ARBA" id="ARBA00023077"/>
    </source>
</evidence>
<reference evidence="18 19" key="2">
    <citation type="submission" date="2015-02" db="EMBL/GenBank/DDBJ databases">
        <title>The complete genome of Sphingomonas hengshuiensis sp. WHSC-8 isolated from soil of Hengshui Lake.</title>
        <authorList>
            <person name="Wei S."/>
            <person name="Guo J."/>
            <person name="Su C."/>
            <person name="Wu R."/>
            <person name="Zhang Z."/>
            <person name="Liang K."/>
            <person name="Li H."/>
            <person name="Wang T."/>
            <person name="Liu H."/>
            <person name="Zhang C."/>
            <person name="Li Z."/>
            <person name="Wang Q."/>
            <person name="Meng J."/>
        </authorList>
    </citation>
    <scope>NUCLEOTIDE SEQUENCE [LARGE SCALE GENOMIC DNA]</scope>
    <source>
        <strain evidence="18 19">WHSC-8</strain>
    </source>
</reference>
<dbReference type="AlphaFoldDB" id="A0A7U4LES6"/>
<dbReference type="FunFam" id="2.170.130.10:FF:000010">
    <property type="entry name" value="Ferripyoverdine receptor"/>
    <property type="match status" value="1"/>
</dbReference>
<evidence type="ECO:0000256" key="15">
    <source>
        <dbReference type="RuleBase" id="RU003357"/>
    </source>
</evidence>
<dbReference type="GO" id="GO:0015891">
    <property type="term" value="P:siderophore transport"/>
    <property type="evidence" value="ECO:0007669"/>
    <property type="project" value="InterPro"/>
</dbReference>
<dbReference type="GO" id="GO:0009279">
    <property type="term" value="C:cell outer membrane"/>
    <property type="evidence" value="ECO:0007669"/>
    <property type="project" value="UniProtKB-SubCell"/>
</dbReference>
<dbReference type="SUPFAM" id="SSF56935">
    <property type="entry name" value="Porins"/>
    <property type="match status" value="1"/>
</dbReference>
<keyword evidence="3 14" id="KW-0813">Transport</keyword>
<dbReference type="InterPro" id="IPR039426">
    <property type="entry name" value="TonB-dep_rcpt-like"/>
</dbReference>
<evidence type="ECO:0000256" key="14">
    <source>
        <dbReference type="PROSITE-ProRule" id="PRU01360"/>
    </source>
</evidence>
<dbReference type="PANTHER" id="PTHR32552">
    <property type="entry name" value="FERRICHROME IRON RECEPTOR-RELATED"/>
    <property type="match status" value="1"/>
</dbReference>
<keyword evidence="4 14" id="KW-1134">Transmembrane beta strand</keyword>
<dbReference type="Gene3D" id="2.170.130.10">
    <property type="entry name" value="TonB-dependent receptor, plug domain"/>
    <property type="match status" value="1"/>
</dbReference>
<dbReference type="Gene3D" id="2.40.170.20">
    <property type="entry name" value="TonB-dependent receptor, beta-barrel domain"/>
    <property type="match status" value="1"/>
</dbReference>
<name>A0A7U4LES6_9SPHN</name>
<dbReference type="InterPro" id="IPR012910">
    <property type="entry name" value="Plug_dom"/>
</dbReference>
<dbReference type="InterPro" id="IPR037066">
    <property type="entry name" value="Plug_dom_sf"/>
</dbReference>
<evidence type="ECO:0000256" key="2">
    <source>
        <dbReference type="ARBA" id="ARBA00009810"/>
    </source>
</evidence>
<comment type="subcellular location">
    <subcellularLocation>
        <location evidence="1 14">Cell outer membrane</location>
        <topology evidence="1 14">Multi-pass membrane protein</topology>
    </subcellularLocation>
</comment>
<gene>
    <name evidence="18" type="ORF">TS85_05730</name>
</gene>
<dbReference type="PROSITE" id="PS52016">
    <property type="entry name" value="TONB_DEPENDENT_REC_3"/>
    <property type="match status" value="1"/>
</dbReference>
<dbReference type="KEGG" id="sphi:TS85_05730"/>
<keyword evidence="7 16" id="KW-0732">Signal</keyword>
<evidence type="ECO:0000313" key="18">
    <source>
        <dbReference type="EMBL" id="AJP71384.1"/>
    </source>
</evidence>
<evidence type="ECO:0000256" key="6">
    <source>
        <dbReference type="ARBA" id="ARBA00022692"/>
    </source>
</evidence>
<sequence>MRLMNGRWNTRRRSMGMAFLLATGSGVAAFAPALAMAQESASAQSFDIPAQSLPDALILFGRQAGIEVTAESVNTRGRSTQGVSGTFAPADALSQLLAGTGLTFRWQSARSVVVEPVPQAAGGAIQLGPVRVEGSGGSGAVALASPIRTSDLGATEGTGSYRSPVTTTALRMPLTLRETPQSVTVITRQRIEDQNITEIAQALAQTVGINYNLGGSPDSDQSGLYSRGFEVNNWQVDGIARPTAYGFGDGYADMAIYDRVEVIRGASGLLNGSGNPSATVNLVRKRAPGDWQVQLEAQGGSWDYVRGQVDVGGPLDKDGRVRARAVAAYQDGGLNIDRATSRRSIFYGTVEADLTETTLLRAGVDYLNRSADDANMAGVPIVTTDGTPTDFSRSRNTVTDWTRYDRDSLSAFASIEQKLGEWSLRADLDWTRKTYDMVFGYALRGALNADGTGVGIWPGRWADKQRMTSLVSTASGPLRIFSDDDLLMVGASHYATKEGGDDYQIWYFDGYDPSIPNYYDWQGGGLPEPDWPYLGQFGNNEKQTAAFATLRVKPLPMLSVIAGGRLTDWRREYWNQPTGEDRTVSPTSVKGEFTPYAGVILDVTSNVSLYASYTSIFSPQSYRDANGEYLDPLTGKNYEIGAKAELMDGRLALSGAWFNIRQSNFPVYVPDAVGPTGDYVYEAVDGTRSEGFELEATGEPLPGWKISGGFNHVKVEDRDGAALNTQVPRDSLRFLTSYDLTGAGVRGLTVGGNVLWNSRTYSDISYVADGLTIAEQKAYAVVDAFARYALTPNLSLSVNASNLLDKRYYSSVAYFATFGEARRIVGTLRAKF</sequence>
<dbReference type="InterPro" id="IPR036942">
    <property type="entry name" value="Beta-barrel_TonB_sf"/>
</dbReference>
<dbReference type="Proteomes" id="UP000032300">
    <property type="component" value="Chromosome"/>
</dbReference>
<dbReference type="GO" id="GO:0038023">
    <property type="term" value="F:signaling receptor activity"/>
    <property type="evidence" value="ECO:0007669"/>
    <property type="project" value="InterPro"/>
</dbReference>
<dbReference type="NCBIfam" id="TIGR01783">
    <property type="entry name" value="TonB-siderophor"/>
    <property type="match status" value="1"/>
</dbReference>
<evidence type="ECO:0000256" key="1">
    <source>
        <dbReference type="ARBA" id="ARBA00004571"/>
    </source>
</evidence>
<keyword evidence="5" id="KW-0410">Iron transport</keyword>
<keyword evidence="6 14" id="KW-0812">Transmembrane</keyword>
<evidence type="ECO:0000256" key="12">
    <source>
        <dbReference type="ARBA" id="ARBA00023170"/>
    </source>
</evidence>
<evidence type="ECO:0000256" key="13">
    <source>
        <dbReference type="ARBA" id="ARBA00023237"/>
    </source>
</evidence>
<evidence type="ECO:0000256" key="16">
    <source>
        <dbReference type="SAM" id="SignalP"/>
    </source>
</evidence>